<feature type="domain" description="C2" evidence="3">
    <location>
        <begin position="396"/>
        <end position="514"/>
    </location>
</feature>
<dbReference type="AlphaFoldDB" id="A0A2Y9KET5"/>
<organism evidence="4 5">
    <name type="scientific">Enhydra lutris kenyoni</name>
    <name type="common">northern sea otter</name>
    <dbReference type="NCBI Taxonomy" id="391180"/>
    <lineage>
        <taxon>Eukaryota</taxon>
        <taxon>Metazoa</taxon>
        <taxon>Chordata</taxon>
        <taxon>Craniata</taxon>
        <taxon>Vertebrata</taxon>
        <taxon>Euteleostomi</taxon>
        <taxon>Mammalia</taxon>
        <taxon>Eutheria</taxon>
        <taxon>Laurasiatheria</taxon>
        <taxon>Carnivora</taxon>
        <taxon>Caniformia</taxon>
        <taxon>Musteloidea</taxon>
        <taxon>Mustelidae</taxon>
        <taxon>Lutrinae</taxon>
        <taxon>Enhydra</taxon>
    </lineage>
</organism>
<dbReference type="PANTHER" id="PTHR21119:SF7">
    <property type="entry name" value="C2 DOMAIN-CONTAINING PROTEIN 2"/>
    <property type="match status" value="1"/>
</dbReference>
<feature type="region of interest" description="Disordered" evidence="1">
    <location>
        <begin position="1"/>
        <end position="44"/>
    </location>
</feature>
<dbReference type="CDD" id="cd21682">
    <property type="entry name" value="SMP_C2CD2"/>
    <property type="match status" value="1"/>
</dbReference>
<feature type="compositionally biased region" description="Pro residues" evidence="1">
    <location>
        <begin position="10"/>
        <end position="19"/>
    </location>
</feature>
<dbReference type="OrthoDB" id="9976063at2759"/>
<feature type="compositionally biased region" description="Low complexity" evidence="1">
    <location>
        <begin position="707"/>
        <end position="716"/>
    </location>
</feature>
<keyword evidence="2" id="KW-1133">Transmembrane helix</keyword>
<dbReference type="InterPro" id="IPR040885">
    <property type="entry name" value="SMP_C2CD2L"/>
</dbReference>
<dbReference type="KEGG" id="elk:111155675"/>
<feature type="compositionally biased region" description="Pro residues" evidence="1">
    <location>
        <begin position="94"/>
        <end position="112"/>
    </location>
</feature>
<protein>
    <submittedName>
        <fullName evidence="5">C2 domain-containing protein 2</fullName>
    </submittedName>
</protein>
<dbReference type="Gene3D" id="2.60.40.150">
    <property type="entry name" value="C2 domain"/>
    <property type="match status" value="1"/>
</dbReference>
<reference evidence="5" key="1">
    <citation type="submission" date="2025-08" db="UniProtKB">
        <authorList>
            <consortium name="RefSeq"/>
        </authorList>
    </citation>
    <scope>IDENTIFICATION</scope>
    <source>
        <tissue evidence="5">Blood</tissue>
    </source>
</reference>
<dbReference type="PROSITE" id="PS50004">
    <property type="entry name" value="C2"/>
    <property type="match status" value="1"/>
</dbReference>
<sequence>MVSYRGQGPAPTPPRPEPPQATAGPRAGRPGRRAEEEARWLRPGTCPDALVGIAQRSVPIFQACGAGAQSRAAAVVRRPAFPLQLAPRGRPASGPSPPAADPDPPRPPPRPPRAGRAARSCPELAARGLCAPGRGAPLASWGEARRVCAITMSRLSSWLGEVQWLVLVSLFVVALGTVGLYLAQWALARARPRPPRRAAEPGEGPRPESDALLAWILTLNSWRSQWQAAWVTALNDEAKRKVGPLLLSFEEDPLQQPLELAVQGVSSLARSTQEKVVSCHVVGEAIQFLVRAGSPSPEDTGHQLYCARLSPFHLQLELHMKEKREDIQIQWSYVSTPETAVTVQPRAVVEDRGTETKAVSETLKDILKHLVGAASPSVVLSTKPVDARDVQNLQRISSSPQESCPPKPPRAHELRLLVKNIRASLLSAPGASGNVNPQCVVRLNEPVQKFSALATNPADLSWEEEFILELSAKSKELHLQVSVGEQASASEAISAMTTIPLDLFKKQPSGPQSFTLTGGSCGGSVLGSVTAEFSYLEPGEVKPKTPPPTPATKVEKDRTVMPCGTVVTTVTAVKTKPRFDTGRASPLSCESPLKTPVKVKVIEKDISVQAISCHGAPVSKTFSSSDTELLVLNGSDPVAEVAIRQLSESSKLKVKSPRKKSTIIISGISKTSLSQDNAAALMLDYSASMDSAHQEDTPTLVGAAAASAPLQEEASAPAPPAPEPQEGELDSWDLDKESQASAWGSQAPLDLDGDELSESSLSVSEPGTAKKHKGGILRKGAKLFFRRRQQQKDPGMSQSHNDLVFLQQPEGARRKGATLSRILNKKLLSRHRSKSAMNGAPADPAAGPLPHQDAGRRGPP</sequence>
<name>A0A2Y9KET5_ENHLU</name>
<dbReference type="Pfam" id="PF00168">
    <property type="entry name" value="C2"/>
    <property type="match status" value="1"/>
</dbReference>
<dbReference type="InterPro" id="IPR000008">
    <property type="entry name" value="C2_dom"/>
</dbReference>
<dbReference type="STRING" id="391180.A0A2Y9KET5"/>
<evidence type="ECO:0000313" key="4">
    <source>
        <dbReference type="Proteomes" id="UP000248482"/>
    </source>
</evidence>
<dbReference type="RefSeq" id="XP_022371673.1">
    <property type="nucleotide sequence ID" value="XM_022515965.1"/>
</dbReference>
<evidence type="ECO:0000313" key="5">
    <source>
        <dbReference type="RefSeq" id="XP_022371673.1"/>
    </source>
</evidence>
<feature type="compositionally biased region" description="Basic residues" evidence="1">
    <location>
        <begin position="769"/>
        <end position="789"/>
    </location>
</feature>
<dbReference type="SUPFAM" id="SSF49562">
    <property type="entry name" value="C2 domain (Calcium/lipid-binding domain, CaLB)"/>
    <property type="match status" value="1"/>
</dbReference>
<feature type="compositionally biased region" description="Basic residues" evidence="1">
    <location>
        <begin position="823"/>
        <end position="834"/>
    </location>
</feature>
<gene>
    <name evidence="5" type="primary">LOC111155675</name>
</gene>
<dbReference type="InterPro" id="IPR039934">
    <property type="entry name" value="C2CD2/C2CD2L"/>
</dbReference>
<dbReference type="Pfam" id="PF18696">
    <property type="entry name" value="SMP_C2CD2L"/>
    <property type="match status" value="1"/>
</dbReference>
<feature type="transmembrane region" description="Helical" evidence="2">
    <location>
        <begin position="164"/>
        <end position="187"/>
    </location>
</feature>
<evidence type="ECO:0000259" key="3">
    <source>
        <dbReference type="PROSITE" id="PS50004"/>
    </source>
</evidence>
<keyword evidence="2" id="KW-0472">Membrane</keyword>
<keyword evidence="4" id="KW-1185">Reference proteome</keyword>
<dbReference type="PANTHER" id="PTHR21119">
    <property type="entry name" value="C2 DOMAIN-CONTAINING PROTEIN"/>
    <property type="match status" value="1"/>
</dbReference>
<evidence type="ECO:0000256" key="1">
    <source>
        <dbReference type="SAM" id="MobiDB-lite"/>
    </source>
</evidence>
<proteinExistence type="predicted"/>
<feature type="compositionally biased region" description="Low complexity" evidence="1">
    <location>
        <begin position="839"/>
        <end position="850"/>
    </location>
</feature>
<dbReference type="Proteomes" id="UP000248482">
    <property type="component" value="Unplaced"/>
</dbReference>
<feature type="region of interest" description="Disordered" evidence="1">
    <location>
        <begin position="707"/>
        <end position="860"/>
    </location>
</feature>
<evidence type="ECO:0000256" key="2">
    <source>
        <dbReference type="SAM" id="Phobius"/>
    </source>
</evidence>
<keyword evidence="2" id="KW-0812">Transmembrane</keyword>
<accession>A0A2Y9KET5</accession>
<feature type="region of interest" description="Disordered" evidence="1">
    <location>
        <begin position="85"/>
        <end position="118"/>
    </location>
</feature>
<dbReference type="GeneID" id="111155675"/>
<dbReference type="InterPro" id="IPR035892">
    <property type="entry name" value="C2_domain_sf"/>
</dbReference>